<dbReference type="NCBIfam" id="TIGR01484">
    <property type="entry name" value="HAD-SF-IIB"/>
    <property type="match status" value="1"/>
</dbReference>
<sequence length="325" mass="35402">MQVIALNAAPSHLLSPAKLPVRLVAVDMDGTLLGEEAKVSARNLAAIAAAEQAGVHFVIATGRRHSYAMRVLRPLELTPSNVLITSNGAVVRMVDSRLIETTHLPISTSRWLLAHLAEFRNALVITFDRVGADGDDTRGALVVEELEDLHNSIGKWMQANEPYIDHVHPLELALEADAPIQMMLCGTVERMRRAEAHLLRDRRVSPVGKSTLDPDVEIQLARTEYPERNLSIVDILPAGCSKGTAILRFALSQGIVPGEIMAIGDNWNDLSMLEVVAHPVLMENAPDDLRAVAEDRGWTIAPSNLEDGVAQVLESVLADTPAERE</sequence>
<dbReference type="EMBL" id="RDSM01000003">
    <property type="protein sequence ID" value="RXH55067.1"/>
    <property type="molecule type" value="Genomic_DNA"/>
</dbReference>
<dbReference type="PANTHER" id="PTHR10000:SF8">
    <property type="entry name" value="HAD SUPERFAMILY HYDROLASE-LIKE, TYPE 3"/>
    <property type="match status" value="1"/>
</dbReference>
<keyword evidence="2" id="KW-1185">Reference proteome</keyword>
<dbReference type="SUPFAM" id="SSF56784">
    <property type="entry name" value="HAD-like"/>
    <property type="match status" value="1"/>
</dbReference>
<dbReference type="InterPro" id="IPR006379">
    <property type="entry name" value="HAD-SF_hydro_IIB"/>
</dbReference>
<dbReference type="Proteomes" id="UP000289437">
    <property type="component" value="Unassembled WGS sequence"/>
</dbReference>
<reference evidence="1 2" key="1">
    <citation type="submission" date="2018-11" db="EMBL/GenBank/DDBJ databases">
        <authorList>
            <person name="Mardanov A.V."/>
            <person name="Ravin N.V."/>
            <person name="Dedysh S.N."/>
        </authorList>
    </citation>
    <scope>NUCLEOTIDE SEQUENCE [LARGE SCALE GENOMIC DNA]</scope>
    <source>
        <strain evidence="1 2">AF10</strain>
    </source>
</reference>
<proteinExistence type="predicted"/>
<dbReference type="InterPro" id="IPR023214">
    <property type="entry name" value="HAD_sf"/>
</dbReference>
<gene>
    <name evidence="1" type="ORF">GRAN_4171</name>
</gene>
<reference evidence="2" key="2">
    <citation type="submission" date="2019-02" db="EMBL/GenBank/DDBJ databases">
        <title>Granulicella sibirica sp. nov., a psychrotolerant acidobacterium isolated from an organic soil layer in forested tundra, West Siberia.</title>
        <authorList>
            <person name="Oshkin I.Y."/>
            <person name="Kulichevskaya I.S."/>
            <person name="Rijpstra W.I.C."/>
            <person name="Sinninghe Damste J.S."/>
            <person name="Rakitin A.L."/>
            <person name="Ravin N.V."/>
            <person name="Dedysh S.N."/>
        </authorList>
    </citation>
    <scope>NUCLEOTIDE SEQUENCE [LARGE SCALE GENOMIC DNA]</scope>
    <source>
        <strain evidence="2">AF10</strain>
    </source>
</reference>
<dbReference type="PROSITE" id="PS01229">
    <property type="entry name" value="COF_2"/>
    <property type="match status" value="1"/>
</dbReference>
<dbReference type="GO" id="GO:0005829">
    <property type="term" value="C:cytosol"/>
    <property type="evidence" value="ECO:0007669"/>
    <property type="project" value="TreeGrafter"/>
</dbReference>
<accession>A0A4Q0SWA5</accession>
<dbReference type="RefSeq" id="WP_128914745.1">
    <property type="nucleotide sequence ID" value="NZ_RDSM01000003.1"/>
</dbReference>
<dbReference type="OrthoDB" id="9781413at2"/>
<protein>
    <submittedName>
        <fullName evidence="1">Cof protein</fullName>
    </submittedName>
</protein>
<dbReference type="InterPro" id="IPR036412">
    <property type="entry name" value="HAD-like_sf"/>
</dbReference>
<dbReference type="Gene3D" id="3.30.1240.10">
    <property type="match status" value="1"/>
</dbReference>
<dbReference type="PANTHER" id="PTHR10000">
    <property type="entry name" value="PHOSPHOSERINE PHOSPHATASE"/>
    <property type="match status" value="1"/>
</dbReference>
<dbReference type="AlphaFoldDB" id="A0A4Q0SWA5"/>
<evidence type="ECO:0000313" key="2">
    <source>
        <dbReference type="Proteomes" id="UP000289437"/>
    </source>
</evidence>
<dbReference type="GO" id="GO:0000287">
    <property type="term" value="F:magnesium ion binding"/>
    <property type="evidence" value="ECO:0007669"/>
    <property type="project" value="TreeGrafter"/>
</dbReference>
<organism evidence="1 2">
    <name type="scientific">Granulicella sibirica</name>
    <dbReference type="NCBI Taxonomy" id="2479048"/>
    <lineage>
        <taxon>Bacteria</taxon>
        <taxon>Pseudomonadati</taxon>
        <taxon>Acidobacteriota</taxon>
        <taxon>Terriglobia</taxon>
        <taxon>Terriglobales</taxon>
        <taxon>Acidobacteriaceae</taxon>
        <taxon>Granulicella</taxon>
    </lineage>
</organism>
<dbReference type="Pfam" id="PF08282">
    <property type="entry name" value="Hydrolase_3"/>
    <property type="match status" value="1"/>
</dbReference>
<comment type="caution">
    <text evidence="1">The sequence shown here is derived from an EMBL/GenBank/DDBJ whole genome shotgun (WGS) entry which is preliminary data.</text>
</comment>
<evidence type="ECO:0000313" key="1">
    <source>
        <dbReference type="EMBL" id="RXH55067.1"/>
    </source>
</evidence>
<dbReference type="GO" id="GO:0016791">
    <property type="term" value="F:phosphatase activity"/>
    <property type="evidence" value="ECO:0007669"/>
    <property type="project" value="TreeGrafter"/>
</dbReference>
<dbReference type="Gene3D" id="3.40.50.1000">
    <property type="entry name" value="HAD superfamily/HAD-like"/>
    <property type="match status" value="1"/>
</dbReference>
<name>A0A4Q0SWA5_9BACT</name>